<evidence type="ECO:0000259" key="6">
    <source>
        <dbReference type="PROSITE" id="PS50089"/>
    </source>
</evidence>
<evidence type="ECO:0000256" key="1">
    <source>
        <dbReference type="ARBA" id="ARBA00022723"/>
    </source>
</evidence>
<dbReference type="PANTHER" id="PTHR24103">
    <property type="entry name" value="E3 UBIQUITIN-PROTEIN LIGASE TRIM"/>
    <property type="match status" value="1"/>
</dbReference>
<evidence type="ECO:0000313" key="10">
    <source>
        <dbReference type="Proteomes" id="UP000694419"/>
    </source>
</evidence>
<dbReference type="SUPFAM" id="SSF57845">
    <property type="entry name" value="B-box zinc-binding domain"/>
    <property type="match status" value="1"/>
</dbReference>
<dbReference type="GO" id="GO:0008270">
    <property type="term" value="F:zinc ion binding"/>
    <property type="evidence" value="ECO:0007669"/>
    <property type="project" value="UniProtKB-KW"/>
</dbReference>
<dbReference type="SUPFAM" id="SSF57850">
    <property type="entry name" value="RING/U-box"/>
    <property type="match status" value="1"/>
</dbReference>
<dbReference type="InterPro" id="IPR050143">
    <property type="entry name" value="TRIM/RBCC"/>
</dbReference>
<dbReference type="InterPro" id="IPR043136">
    <property type="entry name" value="B30.2/SPRY_sf"/>
</dbReference>
<dbReference type="Pfam" id="PF13765">
    <property type="entry name" value="PRY"/>
    <property type="match status" value="1"/>
</dbReference>
<protein>
    <recommendedName>
        <fullName evidence="11">Zinc finger protein RFP-like</fullName>
    </recommendedName>
</protein>
<evidence type="ECO:0000256" key="3">
    <source>
        <dbReference type="ARBA" id="ARBA00022833"/>
    </source>
</evidence>
<feature type="domain" description="B30.2/SPRY" evidence="8">
    <location>
        <begin position="255"/>
        <end position="444"/>
    </location>
</feature>
<dbReference type="InterPro" id="IPR013083">
    <property type="entry name" value="Znf_RING/FYVE/PHD"/>
</dbReference>
<dbReference type="PROSITE" id="PS50188">
    <property type="entry name" value="B302_SPRY"/>
    <property type="match status" value="1"/>
</dbReference>
<dbReference type="InterPro" id="IPR003877">
    <property type="entry name" value="SPRY_dom"/>
</dbReference>
<evidence type="ECO:0000256" key="2">
    <source>
        <dbReference type="ARBA" id="ARBA00022771"/>
    </source>
</evidence>
<dbReference type="PRINTS" id="PR01407">
    <property type="entry name" value="BUTYPHLNCDUF"/>
</dbReference>
<dbReference type="InterPro" id="IPR006574">
    <property type="entry name" value="PRY"/>
</dbReference>
<dbReference type="InterPro" id="IPR000315">
    <property type="entry name" value="Znf_B-box"/>
</dbReference>
<dbReference type="AlphaFoldDB" id="A0A8C3JHG7"/>
<reference evidence="9" key="1">
    <citation type="submission" date="2025-08" db="UniProtKB">
        <authorList>
            <consortium name="Ensembl"/>
        </authorList>
    </citation>
    <scope>IDENTIFICATION</scope>
</reference>
<evidence type="ECO:0000256" key="5">
    <source>
        <dbReference type="SAM" id="Coils"/>
    </source>
</evidence>
<dbReference type="Proteomes" id="UP000694419">
    <property type="component" value="Unplaced"/>
</dbReference>
<dbReference type="CDD" id="cd19762">
    <property type="entry name" value="Bbox2_TRIM7-like"/>
    <property type="match status" value="1"/>
</dbReference>
<keyword evidence="10" id="KW-1185">Reference proteome</keyword>
<dbReference type="InterPro" id="IPR001870">
    <property type="entry name" value="B30.2/SPRY"/>
</dbReference>
<evidence type="ECO:0000313" key="9">
    <source>
        <dbReference type="Ensembl" id="ENSCPGP00000007876.1"/>
    </source>
</evidence>
<dbReference type="SMART" id="SM00336">
    <property type="entry name" value="BBOX"/>
    <property type="match status" value="1"/>
</dbReference>
<evidence type="ECO:0008006" key="11">
    <source>
        <dbReference type="Google" id="ProtNLM"/>
    </source>
</evidence>
<dbReference type="Ensembl" id="ENSCPGT00000008653.1">
    <property type="protein sequence ID" value="ENSCPGP00000007876.1"/>
    <property type="gene ID" value="ENSCPGG00000005620.1"/>
</dbReference>
<organism evidence="9 10">
    <name type="scientific">Calidris pygmaea</name>
    <name type="common">Spoon-billed sandpiper</name>
    <dbReference type="NCBI Taxonomy" id="425635"/>
    <lineage>
        <taxon>Eukaryota</taxon>
        <taxon>Metazoa</taxon>
        <taxon>Chordata</taxon>
        <taxon>Craniata</taxon>
        <taxon>Vertebrata</taxon>
        <taxon>Euteleostomi</taxon>
        <taxon>Archelosauria</taxon>
        <taxon>Archosauria</taxon>
        <taxon>Dinosauria</taxon>
        <taxon>Saurischia</taxon>
        <taxon>Theropoda</taxon>
        <taxon>Coelurosauria</taxon>
        <taxon>Aves</taxon>
        <taxon>Neognathae</taxon>
        <taxon>Neoaves</taxon>
        <taxon>Charadriiformes</taxon>
        <taxon>Scolopacidae</taxon>
        <taxon>Calidris</taxon>
    </lineage>
</organism>
<dbReference type="SUPFAM" id="SSF49899">
    <property type="entry name" value="Concanavalin A-like lectins/glucanases"/>
    <property type="match status" value="1"/>
</dbReference>
<dbReference type="PROSITE" id="PS00518">
    <property type="entry name" value="ZF_RING_1"/>
    <property type="match status" value="1"/>
</dbReference>
<keyword evidence="5" id="KW-0175">Coiled coil</keyword>
<dbReference type="InterPro" id="IPR013320">
    <property type="entry name" value="ConA-like_dom_sf"/>
</dbReference>
<dbReference type="InterPro" id="IPR017907">
    <property type="entry name" value="Znf_RING_CS"/>
</dbReference>
<dbReference type="Pfam" id="PF00622">
    <property type="entry name" value="SPRY"/>
    <property type="match status" value="1"/>
</dbReference>
<dbReference type="InterPro" id="IPR003879">
    <property type="entry name" value="Butyrophylin_SPRY"/>
</dbReference>
<dbReference type="Pfam" id="PF00643">
    <property type="entry name" value="zf-B_box"/>
    <property type="match status" value="1"/>
</dbReference>
<evidence type="ECO:0000259" key="8">
    <source>
        <dbReference type="PROSITE" id="PS50188"/>
    </source>
</evidence>
<keyword evidence="1" id="KW-0479">Metal-binding</keyword>
<name>A0A8C3JHG7_9CHAR</name>
<dbReference type="Pfam" id="PF15227">
    <property type="entry name" value="zf-C3HC4_4"/>
    <property type="match status" value="1"/>
</dbReference>
<dbReference type="SMART" id="SM00589">
    <property type="entry name" value="PRY"/>
    <property type="match status" value="1"/>
</dbReference>
<dbReference type="CDD" id="cd16594">
    <property type="entry name" value="RING-HC_TRIM7-like_C-IV"/>
    <property type="match status" value="1"/>
</dbReference>
<feature type="domain" description="B box-type" evidence="7">
    <location>
        <begin position="91"/>
        <end position="132"/>
    </location>
</feature>
<dbReference type="SMART" id="SM00184">
    <property type="entry name" value="RING"/>
    <property type="match status" value="1"/>
</dbReference>
<proteinExistence type="predicted"/>
<dbReference type="Gene3D" id="3.30.160.60">
    <property type="entry name" value="Classic Zinc Finger"/>
    <property type="match status" value="1"/>
</dbReference>
<accession>A0A8C3JHG7</accession>
<evidence type="ECO:0000259" key="7">
    <source>
        <dbReference type="PROSITE" id="PS50119"/>
    </source>
</evidence>
<evidence type="ECO:0000256" key="4">
    <source>
        <dbReference type="PROSITE-ProRule" id="PRU00024"/>
    </source>
</evidence>
<dbReference type="InterPro" id="IPR001841">
    <property type="entry name" value="Znf_RING"/>
</dbReference>
<dbReference type="Gene3D" id="2.60.120.920">
    <property type="match status" value="1"/>
</dbReference>
<dbReference type="PROSITE" id="PS50089">
    <property type="entry name" value="ZF_RING_2"/>
    <property type="match status" value="1"/>
</dbReference>
<keyword evidence="3" id="KW-0862">Zinc</keyword>
<sequence>MAARKPLEMLQDESCCSICLGIFQDPVSIHCGHSFCRSCITETWEGLTTNFSCPQCRKTKSRKILRPNRELANVIKAAKRLNLQPVREVEGGENFCEEHQEPLKLFCQDDKKLICLVCDRSKMHHDHSVVPMGEAAQECKVRGLWVQDRLKDHTIVRTYRKMHKFLEKQESSLLAQLEQLDAEIRKAHEEILQRLLEETTRLGTLIGEMERTYQQPDWQLLKVRRETLSHSLEISPQLEQKFSDFTEQNPNIKELLEKFRGTEGSLTLSPPPAQIKLDPWTANARLYLSEDFKLVWWDICEKHLPSSPKRFKVKQCVLGSRGFTSGWHRWEVEIHGQGRWAIGVAIESVPRDRLFFLNPNEGIWALCHLLNEYKALTSHYNTRLTLRRVPKRIRICLDYEEGRVVFFDAKSKERIFAFPPASFQGERVFPWFMVTGDAQLKLLP</sequence>
<dbReference type="PROSITE" id="PS50119">
    <property type="entry name" value="ZF_BBOX"/>
    <property type="match status" value="1"/>
</dbReference>
<feature type="coiled-coil region" evidence="5">
    <location>
        <begin position="163"/>
        <end position="190"/>
    </location>
</feature>
<dbReference type="Gene3D" id="3.30.40.10">
    <property type="entry name" value="Zinc/RING finger domain, C3HC4 (zinc finger)"/>
    <property type="match status" value="1"/>
</dbReference>
<dbReference type="SMART" id="SM00449">
    <property type="entry name" value="SPRY"/>
    <property type="match status" value="1"/>
</dbReference>
<reference evidence="9" key="2">
    <citation type="submission" date="2025-09" db="UniProtKB">
        <authorList>
            <consortium name="Ensembl"/>
        </authorList>
    </citation>
    <scope>IDENTIFICATION</scope>
</reference>
<feature type="domain" description="RING-type" evidence="6">
    <location>
        <begin position="16"/>
        <end position="57"/>
    </location>
</feature>
<keyword evidence="2 4" id="KW-0863">Zinc-finger</keyword>